<dbReference type="Proteomes" id="UP000193689">
    <property type="component" value="Unassembled WGS sequence"/>
</dbReference>
<dbReference type="InterPro" id="IPR050346">
    <property type="entry name" value="FMO-like"/>
</dbReference>
<evidence type="ECO:0000256" key="1">
    <source>
        <dbReference type="ARBA" id="ARBA00009183"/>
    </source>
</evidence>
<dbReference type="OrthoDB" id="10254665at2759"/>
<dbReference type="PIRSF" id="PIRSF000332">
    <property type="entry name" value="FMO"/>
    <property type="match status" value="1"/>
</dbReference>
<keyword evidence="4" id="KW-0521">NADP</keyword>
<dbReference type="GO" id="GO:0050660">
    <property type="term" value="F:flavin adenine dinucleotide binding"/>
    <property type="evidence" value="ECO:0007669"/>
    <property type="project" value="InterPro"/>
</dbReference>
<evidence type="ECO:0000256" key="6">
    <source>
        <dbReference type="SAM" id="Phobius"/>
    </source>
</evidence>
<dbReference type="AlphaFoldDB" id="A0A1Y2DF68"/>
<dbReference type="Pfam" id="PF00743">
    <property type="entry name" value="FMO-like"/>
    <property type="match status" value="2"/>
</dbReference>
<keyword evidence="6" id="KW-0812">Transmembrane</keyword>
<keyword evidence="3" id="KW-0274">FAD</keyword>
<comment type="caution">
    <text evidence="7">The sequence shown here is derived from an EMBL/GenBank/DDBJ whole genome shotgun (WGS) entry which is preliminary data.</text>
</comment>
<protein>
    <recommendedName>
        <fullName evidence="9">Dimethylaniline monooxygenase</fullName>
    </recommendedName>
</protein>
<dbReference type="PANTHER" id="PTHR23023">
    <property type="entry name" value="DIMETHYLANILINE MONOOXYGENASE"/>
    <property type="match status" value="1"/>
</dbReference>
<comment type="similarity">
    <text evidence="1">Belongs to the FMO family.</text>
</comment>
<dbReference type="InterPro" id="IPR020946">
    <property type="entry name" value="Flavin_mOase-like"/>
</dbReference>
<organism evidence="7 8">
    <name type="scientific">Pseudomassariella vexata</name>
    <dbReference type="NCBI Taxonomy" id="1141098"/>
    <lineage>
        <taxon>Eukaryota</taxon>
        <taxon>Fungi</taxon>
        <taxon>Dikarya</taxon>
        <taxon>Ascomycota</taxon>
        <taxon>Pezizomycotina</taxon>
        <taxon>Sordariomycetes</taxon>
        <taxon>Xylariomycetidae</taxon>
        <taxon>Amphisphaeriales</taxon>
        <taxon>Pseudomassariaceae</taxon>
        <taxon>Pseudomassariella</taxon>
    </lineage>
</organism>
<accession>A0A1Y2DF68</accession>
<dbReference type="InterPro" id="IPR000960">
    <property type="entry name" value="Flavin_mOase"/>
</dbReference>
<dbReference type="SUPFAM" id="SSF51905">
    <property type="entry name" value="FAD/NAD(P)-binding domain"/>
    <property type="match status" value="1"/>
</dbReference>
<evidence type="ECO:0000256" key="4">
    <source>
        <dbReference type="ARBA" id="ARBA00022857"/>
    </source>
</evidence>
<reference evidence="7 8" key="1">
    <citation type="submission" date="2016-07" db="EMBL/GenBank/DDBJ databases">
        <title>Pervasive Adenine N6-methylation of Active Genes in Fungi.</title>
        <authorList>
            <consortium name="DOE Joint Genome Institute"/>
            <person name="Mondo S.J."/>
            <person name="Dannebaum R.O."/>
            <person name="Kuo R.C."/>
            <person name="Labutti K."/>
            <person name="Haridas S."/>
            <person name="Kuo A."/>
            <person name="Salamov A."/>
            <person name="Ahrendt S.R."/>
            <person name="Lipzen A."/>
            <person name="Sullivan W."/>
            <person name="Andreopoulos W.B."/>
            <person name="Clum A."/>
            <person name="Lindquist E."/>
            <person name="Daum C."/>
            <person name="Ramamoorthy G.K."/>
            <person name="Gryganskyi A."/>
            <person name="Culley D."/>
            <person name="Magnuson J.K."/>
            <person name="James T.Y."/>
            <person name="O'Malley M.A."/>
            <person name="Stajich J.E."/>
            <person name="Spatafora J.W."/>
            <person name="Visel A."/>
            <person name="Grigoriev I.V."/>
        </authorList>
    </citation>
    <scope>NUCLEOTIDE SEQUENCE [LARGE SCALE GENOMIC DNA]</scope>
    <source>
        <strain evidence="7 8">CBS 129021</strain>
    </source>
</reference>
<dbReference type="InParanoid" id="A0A1Y2DF68"/>
<keyword evidence="6" id="KW-0472">Membrane</keyword>
<evidence type="ECO:0000256" key="5">
    <source>
        <dbReference type="ARBA" id="ARBA00023002"/>
    </source>
</evidence>
<sequence>MRVAVIGAGPSGLVTLKYLLAARDALGTKPIEAKLFESEPSIGGTFFSRTYEDAELVSSKQLTTFSDFRIPSEGDFLSAGRYLQYLKDYCTHFRLWPHINLLSTVKSLNKRRSGDYSLAYTLQNGLHTWECDAVAICSGLHVLPNIPHIDGIDRIPVRLHSSEFKKRTQFDVGKTVLILGSGETASDLGYLAVTSPTEKVVLCHRDGFHLAPKTNPEPRIIGMALRKTAGPPPIPIDVSRASLFDTAYVHPWLRKSIALWTYYDYYVGWILWMSWGTFHGLDQWIAGKPTGWSTSQIFFNKSSKISPYINNAWKPRQPQSFPQYLRSLFIRTPYIDTKGRCVDVAPWPERINEDGRVVFKDNGRPEYLRMKEKVVKPDMVIYCTGYRQEFPFLQSQHHNANVRDIWNRDDPNVGFIGFIRPSLGAIPPLAEMQAQLWVLNLVAPERVNRLDPDDEPHYRLITPKSARVRYGIDHESYIYQLALDMNSAPSLSQILSLACDGPRHQLWRLPLVWALGANFNTKFRLYGPWQWDGAPEILVDELWETITRRPIFFGHITLSLVPMLIFGPISLLVYLYATLLELLKWVMHMKPEDYVLQKEDIPR</sequence>
<dbReference type="GO" id="GO:0050661">
    <property type="term" value="F:NADP binding"/>
    <property type="evidence" value="ECO:0007669"/>
    <property type="project" value="InterPro"/>
</dbReference>
<dbReference type="Gene3D" id="3.50.50.60">
    <property type="entry name" value="FAD/NAD(P)-binding domain"/>
    <property type="match status" value="3"/>
</dbReference>
<dbReference type="GeneID" id="63773028"/>
<evidence type="ECO:0000256" key="3">
    <source>
        <dbReference type="ARBA" id="ARBA00022827"/>
    </source>
</evidence>
<name>A0A1Y2DF68_9PEZI</name>
<evidence type="ECO:0000313" key="7">
    <source>
        <dbReference type="EMBL" id="ORY57754.1"/>
    </source>
</evidence>
<gene>
    <name evidence="7" type="ORF">BCR38DRAFT_353799</name>
</gene>
<dbReference type="InterPro" id="IPR036188">
    <property type="entry name" value="FAD/NAD-bd_sf"/>
</dbReference>
<dbReference type="RefSeq" id="XP_040710883.1">
    <property type="nucleotide sequence ID" value="XM_040856816.1"/>
</dbReference>
<keyword evidence="5" id="KW-0560">Oxidoreductase</keyword>
<keyword evidence="8" id="KW-1185">Reference proteome</keyword>
<evidence type="ECO:0000313" key="8">
    <source>
        <dbReference type="Proteomes" id="UP000193689"/>
    </source>
</evidence>
<keyword evidence="2" id="KW-0285">Flavoprotein</keyword>
<keyword evidence="6" id="KW-1133">Transmembrane helix</keyword>
<dbReference type="EMBL" id="MCFJ01000018">
    <property type="protein sequence ID" value="ORY57754.1"/>
    <property type="molecule type" value="Genomic_DNA"/>
</dbReference>
<feature type="transmembrane region" description="Helical" evidence="6">
    <location>
        <begin position="552"/>
        <end position="577"/>
    </location>
</feature>
<proteinExistence type="inferred from homology"/>
<evidence type="ECO:0008006" key="9">
    <source>
        <dbReference type="Google" id="ProtNLM"/>
    </source>
</evidence>
<dbReference type="PRINTS" id="PR00370">
    <property type="entry name" value="FMOXYGENASE"/>
</dbReference>
<evidence type="ECO:0000256" key="2">
    <source>
        <dbReference type="ARBA" id="ARBA00022630"/>
    </source>
</evidence>
<dbReference type="GO" id="GO:0004499">
    <property type="term" value="F:N,N-dimethylaniline monooxygenase activity"/>
    <property type="evidence" value="ECO:0007669"/>
    <property type="project" value="InterPro"/>
</dbReference>